<dbReference type="InterPro" id="IPR038705">
    <property type="entry name" value="YabP_sf"/>
</dbReference>
<proteinExistence type="predicted"/>
<dbReference type="STRING" id="1121338.CLTEP_15780"/>
<dbReference type="OrthoDB" id="2989236at2"/>
<keyword evidence="2" id="KW-1185">Reference proteome</keyword>
<name>A0A151B3M7_9CLOT</name>
<reference evidence="1 2" key="1">
    <citation type="submission" date="2016-02" db="EMBL/GenBank/DDBJ databases">
        <title>Genome sequence of Clostridium tepidiprofundi DSM 19306.</title>
        <authorList>
            <person name="Poehlein A."/>
            <person name="Daniel R."/>
        </authorList>
    </citation>
    <scope>NUCLEOTIDE SEQUENCE [LARGE SCALE GENOMIC DNA]</scope>
    <source>
        <strain evidence="1 2">DSM 19306</strain>
    </source>
</reference>
<dbReference type="AlphaFoldDB" id="A0A151B3M7"/>
<organism evidence="1 2">
    <name type="scientific">Clostridium tepidiprofundi DSM 19306</name>
    <dbReference type="NCBI Taxonomy" id="1121338"/>
    <lineage>
        <taxon>Bacteria</taxon>
        <taxon>Bacillati</taxon>
        <taxon>Bacillota</taxon>
        <taxon>Clostridia</taxon>
        <taxon>Eubacteriales</taxon>
        <taxon>Clostridiaceae</taxon>
        <taxon>Clostridium</taxon>
    </lineage>
</organism>
<comment type="caution">
    <text evidence="1">The sequence shown here is derived from an EMBL/GenBank/DDBJ whole genome shotgun (WGS) entry which is preliminary data.</text>
</comment>
<dbReference type="InterPro" id="IPR022476">
    <property type="entry name" value="Spore_YabP/YqfC"/>
</dbReference>
<dbReference type="Gene3D" id="2.60.40.2000">
    <property type="match status" value="1"/>
</dbReference>
<dbReference type="NCBIfam" id="TIGR02856">
    <property type="entry name" value="spore_yqfC"/>
    <property type="match status" value="1"/>
</dbReference>
<accession>A0A151B3M7</accession>
<dbReference type="PATRIC" id="fig|1121338.3.peg.1622"/>
<protein>
    <submittedName>
        <fullName evidence="1">YabP family protein</fullName>
    </submittedName>
</protein>
<dbReference type="Proteomes" id="UP000075531">
    <property type="component" value="Unassembled WGS sequence"/>
</dbReference>
<dbReference type="RefSeq" id="WP_066825040.1">
    <property type="nucleotide sequence ID" value="NZ_LTBA01000015.1"/>
</dbReference>
<dbReference type="InterPro" id="IPR022477">
    <property type="entry name" value="Spore_YqfC"/>
</dbReference>
<sequence length="95" mass="10681">MRNKIDKSKEIIAEKLDLPREVVMDLPKITIIANTEINIEGHKGILMFTENEIQVNTKQGIVVVMGSNLEISYLGGSTITLKGFFNSVLYDKNEQ</sequence>
<evidence type="ECO:0000313" key="1">
    <source>
        <dbReference type="EMBL" id="KYH34529.1"/>
    </source>
</evidence>
<dbReference type="Pfam" id="PF07873">
    <property type="entry name" value="YabP"/>
    <property type="match status" value="1"/>
</dbReference>
<evidence type="ECO:0000313" key="2">
    <source>
        <dbReference type="Proteomes" id="UP000075531"/>
    </source>
</evidence>
<gene>
    <name evidence="1" type="ORF">CLTEP_15780</name>
</gene>
<dbReference type="EMBL" id="LTBA01000015">
    <property type="protein sequence ID" value="KYH34529.1"/>
    <property type="molecule type" value="Genomic_DNA"/>
</dbReference>